<sequence>MLTKNNNDFTYLFSFFCQLKTEQELQYFDLTKALQNPSKVRVLDLTGQKLTTLPKEIGQLQNLQRLDLHYNRLKTLPKEIGFLKN</sequence>
<proteinExistence type="predicted"/>
<gene>
    <name evidence="3" type="ORF">LEP1GSC043_3183</name>
</gene>
<organism evidence="3 4">
    <name type="scientific">Leptospira weilii str. Ecochallenge</name>
    <dbReference type="NCBI Taxonomy" id="1049986"/>
    <lineage>
        <taxon>Bacteria</taxon>
        <taxon>Pseudomonadati</taxon>
        <taxon>Spirochaetota</taxon>
        <taxon>Spirochaetia</taxon>
        <taxon>Leptospirales</taxon>
        <taxon>Leptospiraceae</taxon>
        <taxon>Leptospira</taxon>
    </lineage>
</organism>
<dbReference type="Proteomes" id="UP000012249">
    <property type="component" value="Unassembled WGS sequence"/>
</dbReference>
<dbReference type="EMBL" id="AHMI02000249">
    <property type="protein sequence ID" value="EMY13177.1"/>
    <property type="molecule type" value="Genomic_DNA"/>
</dbReference>
<dbReference type="InterPro" id="IPR032675">
    <property type="entry name" value="LRR_dom_sf"/>
</dbReference>
<dbReference type="Pfam" id="PF13855">
    <property type="entry name" value="LRR_8"/>
    <property type="match status" value="1"/>
</dbReference>
<dbReference type="GO" id="GO:0005737">
    <property type="term" value="C:cytoplasm"/>
    <property type="evidence" value="ECO:0007669"/>
    <property type="project" value="TreeGrafter"/>
</dbReference>
<dbReference type="InterPro" id="IPR003591">
    <property type="entry name" value="Leu-rich_rpt_typical-subtyp"/>
</dbReference>
<accession>N1U2C3</accession>
<dbReference type="SUPFAM" id="SSF52058">
    <property type="entry name" value="L domain-like"/>
    <property type="match status" value="1"/>
</dbReference>
<evidence type="ECO:0000256" key="1">
    <source>
        <dbReference type="ARBA" id="ARBA00022614"/>
    </source>
</evidence>
<protein>
    <submittedName>
        <fullName evidence="3">Leucine rich repeat protein</fullName>
    </submittedName>
</protein>
<comment type="caution">
    <text evidence="3">The sequence shown here is derived from an EMBL/GenBank/DDBJ whole genome shotgun (WGS) entry which is preliminary data.</text>
</comment>
<dbReference type="PANTHER" id="PTHR48051">
    <property type="match status" value="1"/>
</dbReference>
<evidence type="ECO:0000313" key="4">
    <source>
        <dbReference type="Proteomes" id="UP000012249"/>
    </source>
</evidence>
<dbReference type="PROSITE" id="PS51450">
    <property type="entry name" value="LRR"/>
    <property type="match status" value="1"/>
</dbReference>
<dbReference type="AlphaFoldDB" id="N1U2C3"/>
<keyword evidence="1" id="KW-0433">Leucine-rich repeat</keyword>
<evidence type="ECO:0000256" key="2">
    <source>
        <dbReference type="ARBA" id="ARBA00022737"/>
    </source>
</evidence>
<keyword evidence="2" id="KW-0677">Repeat</keyword>
<dbReference type="InterPro" id="IPR001611">
    <property type="entry name" value="Leu-rich_rpt"/>
</dbReference>
<dbReference type="Gene3D" id="3.80.10.10">
    <property type="entry name" value="Ribonuclease Inhibitor"/>
    <property type="match status" value="1"/>
</dbReference>
<dbReference type="PANTHER" id="PTHR48051:SF54">
    <property type="entry name" value="LEUCINE-RICH REPEAT-CONTAINING PROTEIN"/>
    <property type="match status" value="1"/>
</dbReference>
<reference evidence="3 4" key="1">
    <citation type="submission" date="2013-02" db="EMBL/GenBank/DDBJ databases">
        <authorList>
            <person name="Harkins D.M."/>
            <person name="Durkin A.S."/>
            <person name="Brinkac L.M."/>
            <person name="Haft D.H."/>
            <person name="Selengut J.D."/>
            <person name="Sanka R."/>
            <person name="DePew J."/>
            <person name="Purushe J."/>
            <person name="Haake D.A."/>
            <person name="Matsunaga J."/>
            <person name="Vinetz J.M."/>
            <person name="Sutton G.G."/>
            <person name="Nierman W.C."/>
            <person name="Fouts D.E."/>
        </authorList>
    </citation>
    <scope>NUCLEOTIDE SEQUENCE [LARGE SCALE GENOMIC DNA]</scope>
    <source>
        <strain evidence="3 4">Ecochallenge</strain>
    </source>
</reference>
<name>N1U2C3_9LEPT</name>
<dbReference type="InterPro" id="IPR050216">
    <property type="entry name" value="LRR_domain-containing"/>
</dbReference>
<evidence type="ECO:0000313" key="3">
    <source>
        <dbReference type="EMBL" id="EMY13177.1"/>
    </source>
</evidence>
<dbReference type="SMART" id="SM00369">
    <property type="entry name" value="LRR_TYP"/>
    <property type="match status" value="1"/>
</dbReference>